<gene>
    <name evidence="1" type="ORF">BCU17_20490</name>
</gene>
<dbReference type="Proteomes" id="UP000235330">
    <property type="component" value="Unassembled WGS sequence"/>
</dbReference>
<name>A0A2N7FAH1_VIBSP</name>
<reference evidence="2" key="1">
    <citation type="submission" date="2016-07" db="EMBL/GenBank/DDBJ databases">
        <title>Nontailed viruses are major unrecognized killers of bacteria in the ocean.</title>
        <authorList>
            <person name="Kauffman K."/>
            <person name="Hussain F."/>
            <person name="Yang J."/>
            <person name="Arevalo P."/>
            <person name="Brown J."/>
            <person name="Cutler M."/>
            <person name="Kelly L."/>
            <person name="Polz M.F."/>
        </authorList>
    </citation>
    <scope>NUCLEOTIDE SEQUENCE [LARGE SCALE GENOMIC DNA]</scope>
    <source>
        <strain evidence="2">10N.261.55.E11</strain>
    </source>
</reference>
<evidence type="ECO:0000313" key="2">
    <source>
        <dbReference type="Proteomes" id="UP000235330"/>
    </source>
</evidence>
<protein>
    <submittedName>
        <fullName evidence="1">Uncharacterized protein</fullName>
    </submittedName>
</protein>
<dbReference type="AlphaFoldDB" id="A0A2N7FAH1"/>
<dbReference type="EMBL" id="MCWU01000028">
    <property type="protein sequence ID" value="PMJ65196.1"/>
    <property type="molecule type" value="Genomic_DNA"/>
</dbReference>
<comment type="caution">
    <text evidence="1">The sequence shown here is derived from an EMBL/GenBank/DDBJ whole genome shotgun (WGS) entry which is preliminary data.</text>
</comment>
<proteinExistence type="predicted"/>
<accession>A0A2N7FAH1</accession>
<sequence>MNKAVISFLFIFRSLKIMVCSELGNDMQLRQRAQRQYSQLTDCYTIIFRMLFIEIGKYSESFYFFEKFIGDYYLSLLMKFSGTVQLNPNLPL</sequence>
<evidence type="ECO:0000313" key="1">
    <source>
        <dbReference type="EMBL" id="PMJ65196.1"/>
    </source>
</evidence>
<organism evidence="1 2">
    <name type="scientific">Vibrio splendidus</name>
    <dbReference type="NCBI Taxonomy" id="29497"/>
    <lineage>
        <taxon>Bacteria</taxon>
        <taxon>Pseudomonadati</taxon>
        <taxon>Pseudomonadota</taxon>
        <taxon>Gammaproteobacteria</taxon>
        <taxon>Vibrionales</taxon>
        <taxon>Vibrionaceae</taxon>
        <taxon>Vibrio</taxon>
    </lineage>
</organism>